<proteinExistence type="inferred from homology"/>
<dbReference type="PANTHER" id="PTHR13489">
    <property type="entry name" value="MINI-CHROMOSOME MAINTENANCE COMPLEX-BINDING PROTEIN"/>
    <property type="match status" value="1"/>
</dbReference>
<dbReference type="RefSeq" id="XP_065649379.1">
    <property type="nucleotide sequence ID" value="XM_065793307.1"/>
</dbReference>
<evidence type="ECO:0000256" key="1">
    <source>
        <dbReference type="ARBA" id="ARBA00004123"/>
    </source>
</evidence>
<evidence type="ECO:0000256" key="3">
    <source>
        <dbReference type="ARBA" id="ARBA00015405"/>
    </source>
</evidence>
<dbReference type="Proteomes" id="UP001652625">
    <property type="component" value="Chromosome 03"/>
</dbReference>
<keyword evidence="5" id="KW-1185">Reference proteome</keyword>
<name>A0ABM4BJZ6_HYDVU</name>
<dbReference type="Pfam" id="PF09739">
    <property type="entry name" value="MCM_bind"/>
    <property type="match status" value="1"/>
</dbReference>
<comment type="subcellular location">
    <subcellularLocation>
        <location evidence="1">Nucleus</location>
    </subcellularLocation>
</comment>
<evidence type="ECO:0000313" key="5">
    <source>
        <dbReference type="Proteomes" id="UP001652625"/>
    </source>
</evidence>
<sequence length="581" mass="66462">MPEDFVMNPLSVITKLYHSDPGILNRLEDISNHFRSLLKDDYTKIPLVNEVPLELIPPNSLVRFKAMVQDMFDPEFYFGQYETINKITGQNNIQLGCFTDTIHCHHDNEINYESAKNVTLQRFTFCCIPIPGLNAWLKNKNSQALLFHHCTSSVSKKRPADDNNMEEDKIISDTCKKSKKDIQNDKAELIHDQVDISKNIPQLQGDDQTVFIKMYSDTTCLKLNDTAEFICILSANPEVVTNSSDDFESFTNGHDPSDLEEFAHNVPPSKVPRLHCLFFNKFNCFNQDIIIKKCLYESVFREIISIRGDIIALFTQLLGGDRLIAEYLLLHLISKVYGRCGTLCLGKFSMNITKCPGENFTTRLYSSIQSIVEKSAYFPLTIDSLNNKKFVPKKDYEANRLVYGALQLACNTQVVIDETQMQPGKLNAEGIRNLTAIGNVIQWQRLDYDFEFSQVEMEANLNMLVLSEGKSLLNCDIHIPLKPDGSYSDCVQELSDQQLEKIRLYLTAVQSLEYQLTEEVQKALEDDFVEMRKQDAKSVNADSFYLLLTTARYMSLSYGQTKLSSSLWIKSKELDMGRRNR</sequence>
<evidence type="ECO:0000313" key="6">
    <source>
        <dbReference type="RefSeq" id="XP_065649379.1"/>
    </source>
</evidence>
<accession>A0ABM4BJZ6</accession>
<dbReference type="PANTHER" id="PTHR13489:SF0">
    <property type="entry name" value="MINI-CHROMOSOME MAINTENANCE COMPLEX-BINDING PROTEIN"/>
    <property type="match status" value="1"/>
</dbReference>
<comment type="similarity">
    <text evidence="2">Belongs to the MCMBP family.</text>
</comment>
<gene>
    <name evidence="6" type="primary">LOC101241796</name>
</gene>
<organism evidence="5 6">
    <name type="scientific">Hydra vulgaris</name>
    <name type="common">Hydra</name>
    <name type="synonym">Hydra attenuata</name>
    <dbReference type="NCBI Taxonomy" id="6087"/>
    <lineage>
        <taxon>Eukaryota</taxon>
        <taxon>Metazoa</taxon>
        <taxon>Cnidaria</taxon>
        <taxon>Hydrozoa</taxon>
        <taxon>Hydroidolina</taxon>
        <taxon>Anthoathecata</taxon>
        <taxon>Aplanulata</taxon>
        <taxon>Hydridae</taxon>
        <taxon>Hydra</taxon>
    </lineage>
</organism>
<dbReference type="InterPro" id="IPR019140">
    <property type="entry name" value="MCM_complex-bd"/>
</dbReference>
<dbReference type="GeneID" id="101241796"/>
<reference evidence="6" key="1">
    <citation type="submission" date="2025-08" db="UniProtKB">
        <authorList>
            <consortium name="RefSeq"/>
        </authorList>
    </citation>
    <scope>IDENTIFICATION</scope>
</reference>
<evidence type="ECO:0000256" key="2">
    <source>
        <dbReference type="ARBA" id="ARBA00007925"/>
    </source>
</evidence>
<protein>
    <recommendedName>
        <fullName evidence="3">Mini-chromosome maintenance complex-binding protein</fullName>
    </recommendedName>
</protein>
<keyword evidence="4" id="KW-0539">Nucleus</keyword>
<evidence type="ECO:0000256" key="4">
    <source>
        <dbReference type="ARBA" id="ARBA00023242"/>
    </source>
</evidence>